<dbReference type="GO" id="GO:0016020">
    <property type="term" value="C:membrane"/>
    <property type="evidence" value="ECO:0007669"/>
    <property type="project" value="UniProtKB-SubCell"/>
</dbReference>
<dbReference type="GO" id="GO:0005351">
    <property type="term" value="F:carbohydrate:proton symporter activity"/>
    <property type="evidence" value="ECO:0007669"/>
    <property type="project" value="TreeGrafter"/>
</dbReference>
<dbReference type="PROSITE" id="PS00217">
    <property type="entry name" value="SUGAR_TRANSPORT_2"/>
    <property type="match status" value="1"/>
</dbReference>
<keyword evidence="13" id="KW-1185">Reference proteome</keyword>
<keyword evidence="7" id="KW-0462">Maltose metabolism</keyword>
<dbReference type="FunFam" id="1.20.1250.20:FF:000078">
    <property type="entry name" value="MFS maltose transporter, putative"/>
    <property type="match status" value="1"/>
</dbReference>
<dbReference type="PROSITE" id="PS50850">
    <property type="entry name" value="MFS"/>
    <property type="match status" value="1"/>
</dbReference>
<evidence type="ECO:0000256" key="8">
    <source>
        <dbReference type="ARBA" id="ARBA00049119"/>
    </source>
</evidence>
<dbReference type="AlphaFoldDB" id="A0AAD9FNY8"/>
<dbReference type="InterPro" id="IPR005829">
    <property type="entry name" value="Sugar_transporter_CS"/>
</dbReference>
<dbReference type="InterPro" id="IPR003663">
    <property type="entry name" value="Sugar/inositol_transpt"/>
</dbReference>
<feature type="transmembrane region" description="Helical" evidence="10">
    <location>
        <begin position="165"/>
        <end position="186"/>
    </location>
</feature>
<evidence type="ECO:0000256" key="3">
    <source>
        <dbReference type="ARBA" id="ARBA00022448"/>
    </source>
</evidence>
<accession>A0AAD9FNY8</accession>
<keyword evidence="5 10" id="KW-1133">Transmembrane helix</keyword>
<feature type="transmembrane region" description="Helical" evidence="10">
    <location>
        <begin position="460"/>
        <end position="476"/>
    </location>
</feature>
<comment type="subcellular location">
    <subcellularLocation>
        <location evidence="1">Membrane</location>
        <topology evidence="1">Multi-pass membrane protein</topology>
    </subcellularLocation>
</comment>
<feature type="transmembrane region" description="Helical" evidence="10">
    <location>
        <begin position="384"/>
        <end position="407"/>
    </location>
</feature>
<evidence type="ECO:0000256" key="2">
    <source>
        <dbReference type="ARBA" id="ARBA00010992"/>
    </source>
</evidence>
<reference evidence="12" key="1">
    <citation type="submission" date="2023-02" db="EMBL/GenBank/DDBJ databases">
        <title>Identification and recombinant expression of a fungal hydrolase from Papiliotrema laurentii that hydrolyzes apple cutin and clears colloidal polyester polyurethane.</title>
        <authorList>
            <consortium name="DOE Joint Genome Institute"/>
            <person name="Roman V.A."/>
            <person name="Bojanowski C."/>
            <person name="Crable B.R."/>
            <person name="Wagner D.N."/>
            <person name="Hung C.S."/>
            <person name="Nadeau L.J."/>
            <person name="Schratz L."/>
            <person name="Haridas S."/>
            <person name="Pangilinan J."/>
            <person name="Lipzen A."/>
            <person name="Na H."/>
            <person name="Yan M."/>
            <person name="Ng V."/>
            <person name="Grigoriev I.V."/>
            <person name="Spatafora J.W."/>
            <person name="Barlow D."/>
            <person name="Biffinger J."/>
            <person name="Kelley-Loughnane N."/>
            <person name="Varaljay V.A."/>
            <person name="Crookes-Goodson W.J."/>
        </authorList>
    </citation>
    <scope>NUCLEOTIDE SEQUENCE</scope>
    <source>
        <strain evidence="12">5307AH</strain>
    </source>
</reference>
<keyword evidence="4 10" id="KW-0812">Transmembrane</keyword>
<feature type="transmembrane region" description="Helical" evidence="10">
    <location>
        <begin position="358"/>
        <end position="377"/>
    </location>
</feature>
<keyword evidence="6 10" id="KW-0472">Membrane</keyword>
<comment type="similarity">
    <text evidence="2 9">Belongs to the major facilitator superfamily. Sugar transporter (TC 2.A.1.1) family.</text>
</comment>
<dbReference type="NCBIfam" id="TIGR00879">
    <property type="entry name" value="SP"/>
    <property type="match status" value="1"/>
</dbReference>
<evidence type="ECO:0000256" key="7">
    <source>
        <dbReference type="ARBA" id="ARBA00026248"/>
    </source>
</evidence>
<dbReference type="InterPro" id="IPR050360">
    <property type="entry name" value="MFS_Sugar_Transporters"/>
</dbReference>
<evidence type="ECO:0000256" key="1">
    <source>
        <dbReference type="ARBA" id="ARBA00004141"/>
    </source>
</evidence>
<feature type="transmembrane region" description="Helical" evidence="10">
    <location>
        <begin position="198"/>
        <end position="222"/>
    </location>
</feature>
<dbReference type="Proteomes" id="UP001182556">
    <property type="component" value="Unassembled WGS sequence"/>
</dbReference>
<feature type="transmembrane region" description="Helical" evidence="10">
    <location>
        <begin position="419"/>
        <end position="440"/>
    </location>
</feature>
<feature type="transmembrane region" description="Helical" evidence="10">
    <location>
        <begin position="488"/>
        <end position="506"/>
    </location>
</feature>
<dbReference type="InterPro" id="IPR005828">
    <property type="entry name" value="MFS_sugar_transport-like"/>
</dbReference>
<comment type="catalytic activity">
    <reaction evidence="8">
        <text>myo-inositol(out) + H(+)(out) = myo-inositol(in) + H(+)(in)</text>
        <dbReference type="Rhea" id="RHEA:60364"/>
        <dbReference type="ChEBI" id="CHEBI:15378"/>
        <dbReference type="ChEBI" id="CHEBI:17268"/>
    </reaction>
</comment>
<evidence type="ECO:0000256" key="9">
    <source>
        <dbReference type="RuleBase" id="RU003346"/>
    </source>
</evidence>
<evidence type="ECO:0000259" key="11">
    <source>
        <dbReference type="PROSITE" id="PS50850"/>
    </source>
</evidence>
<dbReference type="PANTHER" id="PTHR48022:SF5">
    <property type="entry name" value="ALPHA-GLUCOSIDES PERMEASE MPH2-RELATED"/>
    <property type="match status" value="1"/>
</dbReference>
<dbReference type="Gene3D" id="1.20.1250.20">
    <property type="entry name" value="MFS general substrate transporter like domains"/>
    <property type="match status" value="1"/>
</dbReference>
<dbReference type="EMBL" id="JAODAN010000007">
    <property type="protein sequence ID" value="KAK1922871.1"/>
    <property type="molecule type" value="Genomic_DNA"/>
</dbReference>
<proteinExistence type="inferred from homology"/>
<feature type="transmembrane region" description="Helical" evidence="10">
    <location>
        <begin position="321"/>
        <end position="338"/>
    </location>
</feature>
<evidence type="ECO:0000313" key="13">
    <source>
        <dbReference type="Proteomes" id="UP001182556"/>
    </source>
</evidence>
<evidence type="ECO:0000256" key="4">
    <source>
        <dbReference type="ARBA" id="ARBA00022692"/>
    </source>
</evidence>
<dbReference type="InterPro" id="IPR020846">
    <property type="entry name" value="MFS_dom"/>
</dbReference>
<evidence type="ECO:0000256" key="5">
    <source>
        <dbReference type="ARBA" id="ARBA00022989"/>
    </source>
</evidence>
<feature type="transmembrane region" description="Helical" evidence="10">
    <location>
        <begin position="141"/>
        <end position="159"/>
    </location>
</feature>
<evidence type="ECO:0000313" key="12">
    <source>
        <dbReference type="EMBL" id="KAK1922871.1"/>
    </source>
</evidence>
<dbReference type="Pfam" id="PF00083">
    <property type="entry name" value="Sugar_tr"/>
    <property type="match status" value="1"/>
</dbReference>
<sequence length="548" mass="60987">MTTPASVEDYAAKDIKAAEVAHIDDGPDHALKEKADMAVGHEELEKTLSLWQNVKLYRKCVFWAIVMSASLIMEGYDKSLIGNFWALPAFGQKYGRFDPVSKSWNVDAKWQVAIAQASTIGSFFGLLLGGWQVDRFGYRNVMLLNMIAMVPFVLIVTLAPNVVALLVGQLLCGLPWGVFAALAPAYSSELCPVGLRGYMTTYVNLCWVIGQFIAAGTVLGVTGMHGEWPYRLPFGIQLIWPLILIPLYWFVPESPWWLVRKGRLDDAEKVVKRITDPSMHDEASSAVAAMVRTNQLELEINANPPSWLDCFKGIDLRRTEISAIAWGAQVICGGNYTIGYSTYFFRQAGLATSQAFKFGLGVTAMAFVGTLLSWIMIHRFGRRTIFLCGVAILATLHYIIGGLAVVSASGNKSAKWGQAALTITWVFTYDFTIGPLAYCIVGETSSTRLRAKTVALSRNFYYLWVVFSNVISPYMLNPTKWNLQGKTNFVWAPLATLCLVWGYFRLPEMKNRTFYELDVLFNQKVSARKFKGAVVATDESGVDSVRYT</sequence>
<dbReference type="PANTHER" id="PTHR48022">
    <property type="entry name" value="PLASTIDIC GLUCOSE TRANSPORTER 4"/>
    <property type="match status" value="1"/>
</dbReference>
<dbReference type="GO" id="GO:0000023">
    <property type="term" value="P:maltose metabolic process"/>
    <property type="evidence" value="ECO:0007669"/>
    <property type="project" value="UniProtKB-KW"/>
</dbReference>
<comment type="caution">
    <text evidence="12">The sequence shown here is derived from an EMBL/GenBank/DDBJ whole genome shotgun (WGS) entry which is preliminary data.</text>
</comment>
<protein>
    <submittedName>
        <fullName evidence="12">General substrate transporter</fullName>
    </submittedName>
</protein>
<name>A0AAD9FNY8_PAPLA</name>
<feature type="transmembrane region" description="Helical" evidence="10">
    <location>
        <begin position="234"/>
        <end position="251"/>
    </location>
</feature>
<dbReference type="InterPro" id="IPR036259">
    <property type="entry name" value="MFS_trans_sf"/>
</dbReference>
<organism evidence="12 13">
    <name type="scientific">Papiliotrema laurentii</name>
    <name type="common">Cryptococcus laurentii</name>
    <dbReference type="NCBI Taxonomy" id="5418"/>
    <lineage>
        <taxon>Eukaryota</taxon>
        <taxon>Fungi</taxon>
        <taxon>Dikarya</taxon>
        <taxon>Basidiomycota</taxon>
        <taxon>Agaricomycotina</taxon>
        <taxon>Tremellomycetes</taxon>
        <taxon>Tremellales</taxon>
        <taxon>Rhynchogastremaceae</taxon>
        <taxon>Papiliotrema</taxon>
    </lineage>
</organism>
<feature type="domain" description="Major facilitator superfamily (MFS) profile" evidence="11">
    <location>
        <begin position="63"/>
        <end position="510"/>
    </location>
</feature>
<gene>
    <name evidence="12" type="ORF">DB88DRAFT_454533</name>
</gene>
<keyword evidence="3 9" id="KW-0813">Transport</keyword>
<evidence type="ECO:0000256" key="6">
    <source>
        <dbReference type="ARBA" id="ARBA00023136"/>
    </source>
</evidence>
<dbReference type="SUPFAM" id="SSF103473">
    <property type="entry name" value="MFS general substrate transporter"/>
    <property type="match status" value="1"/>
</dbReference>
<evidence type="ECO:0000256" key="10">
    <source>
        <dbReference type="SAM" id="Phobius"/>
    </source>
</evidence>